<sequence length="51" mass="5138">MPDIYIHGAVSAARRVLLDAQAHAAATVIVATFSVALAALAMIGAAFAICL</sequence>
<reference evidence="2 3" key="1">
    <citation type="submission" date="2020-04" db="EMBL/GenBank/DDBJ databases">
        <title>Enterovirga sp. isolate from soil.</title>
        <authorList>
            <person name="Chea S."/>
            <person name="Kim D.-U."/>
        </authorList>
    </citation>
    <scope>NUCLEOTIDE SEQUENCE [LARGE SCALE GENOMIC DNA]</scope>
    <source>
        <strain evidence="2 3">DB1703</strain>
    </source>
</reference>
<feature type="transmembrane region" description="Helical" evidence="1">
    <location>
        <begin position="24"/>
        <end position="50"/>
    </location>
</feature>
<protein>
    <submittedName>
        <fullName evidence="2">Uncharacterized protein</fullName>
    </submittedName>
</protein>
<accession>A0A849IFM3</accession>
<dbReference type="AlphaFoldDB" id="A0A849IFM3"/>
<keyword evidence="1" id="KW-1133">Transmembrane helix</keyword>
<keyword evidence="1" id="KW-0812">Transmembrane</keyword>
<evidence type="ECO:0000313" key="2">
    <source>
        <dbReference type="EMBL" id="NNM74767.1"/>
    </source>
</evidence>
<name>A0A849IFM3_9HYPH</name>
<organism evidence="2 3">
    <name type="scientific">Enterovirga aerilata</name>
    <dbReference type="NCBI Taxonomy" id="2730920"/>
    <lineage>
        <taxon>Bacteria</taxon>
        <taxon>Pseudomonadati</taxon>
        <taxon>Pseudomonadota</taxon>
        <taxon>Alphaproteobacteria</taxon>
        <taxon>Hyphomicrobiales</taxon>
        <taxon>Methylobacteriaceae</taxon>
        <taxon>Enterovirga</taxon>
    </lineage>
</organism>
<dbReference type="RefSeq" id="WP_171220215.1">
    <property type="nucleotide sequence ID" value="NZ_JABEPP010000006.1"/>
</dbReference>
<gene>
    <name evidence="2" type="ORF">HJG44_20610</name>
</gene>
<evidence type="ECO:0000256" key="1">
    <source>
        <dbReference type="SAM" id="Phobius"/>
    </source>
</evidence>
<comment type="caution">
    <text evidence="2">The sequence shown here is derived from an EMBL/GenBank/DDBJ whole genome shotgun (WGS) entry which is preliminary data.</text>
</comment>
<keyword evidence="1" id="KW-0472">Membrane</keyword>
<proteinExistence type="predicted"/>
<evidence type="ECO:0000313" key="3">
    <source>
        <dbReference type="Proteomes" id="UP000564885"/>
    </source>
</evidence>
<dbReference type="Proteomes" id="UP000564885">
    <property type="component" value="Unassembled WGS sequence"/>
</dbReference>
<keyword evidence="3" id="KW-1185">Reference proteome</keyword>
<dbReference type="EMBL" id="JABEPP010000006">
    <property type="protein sequence ID" value="NNM74767.1"/>
    <property type="molecule type" value="Genomic_DNA"/>
</dbReference>